<dbReference type="RefSeq" id="WP_058918720.1">
    <property type="nucleotide sequence ID" value="NZ_JBHSQC010000002.1"/>
</dbReference>
<sequence>MRTENSIKNAVFVILGQLLGILLSFISRTFFIRLLNAEYLGVHGLFTDVLSILSLAELGFGSAVIYGLYKPLAIKDEKKIKALMNFYALIYKLVGLAVLILGLILLPFLTFVIKDTPNIPHLNLIYLLFLFDSVFTYLFAYKRSLIIADQKNYIVTYYSRSFFALVNILQILVLYLTKNFILYLLVQIVFTVIENILLSKKADSMYPFLKTKNKEKLNEADKKELYKNVKAMALHRIGGVAVEGTDNILVSAFVGIIWVGLYSNYLLVLNAINSILNPLFDSVTASVGNLNAVESKEHSFTIYKNMLFINFWLVGFCAISLWILLTPFIVLWIGPNYVMNEMLVTLTVLNFYIKGMRKTTLLFKDAFGLFWNDRYKPVVELCVNLIVSITLATYFGFVGILLGTLISTLTTVFWIEPYVLYKNGFKTTVKDYFLRFSGYSGVLLAAALPARLASLAFSDASLVHFIVRLFICFIIPNLVFILFFYKTAEFNYLFGVLMNIIKKIKVKKVNV</sequence>
<feature type="transmembrane region" description="Helical" evidence="6">
    <location>
        <begin position="153"/>
        <end position="174"/>
    </location>
</feature>
<feature type="transmembrane region" description="Helical" evidence="6">
    <location>
        <begin position="124"/>
        <end position="141"/>
    </location>
</feature>
<evidence type="ECO:0000256" key="1">
    <source>
        <dbReference type="ARBA" id="ARBA00004651"/>
    </source>
</evidence>
<keyword evidence="3 6" id="KW-0812">Transmembrane</keyword>
<proteinExistence type="predicted"/>
<dbReference type="InterPro" id="IPR050833">
    <property type="entry name" value="Poly_Biosynth_Transport"/>
</dbReference>
<dbReference type="PANTHER" id="PTHR30250">
    <property type="entry name" value="PST FAMILY PREDICTED COLANIC ACID TRANSPORTER"/>
    <property type="match status" value="1"/>
</dbReference>
<feature type="transmembrane region" description="Helical" evidence="6">
    <location>
        <begin position="89"/>
        <end position="112"/>
    </location>
</feature>
<name>A0ABW4NQ11_9LACT</name>
<evidence type="ECO:0000313" key="7">
    <source>
        <dbReference type="EMBL" id="MFD1800522.1"/>
    </source>
</evidence>
<keyword evidence="5 6" id="KW-0472">Membrane</keyword>
<feature type="transmembrane region" description="Helical" evidence="6">
    <location>
        <begin position="307"/>
        <end position="331"/>
    </location>
</feature>
<dbReference type="EMBL" id="JBHUFF010000022">
    <property type="protein sequence ID" value="MFD1800522.1"/>
    <property type="molecule type" value="Genomic_DNA"/>
</dbReference>
<reference evidence="8" key="1">
    <citation type="journal article" date="2019" name="Int. J. Syst. Evol. Microbiol.">
        <title>The Global Catalogue of Microorganisms (GCM) 10K type strain sequencing project: providing services to taxonomists for standard genome sequencing and annotation.</title>
        <authorList>
            <consortium name="The Broad Institute Genomics Platform"/>
            <consortium name="The Broad Institute Genome Sequencing Center for Infectious Disease"/>
            <person name="Wu L."/>
            <person name="Ma J."/>
        </authorList>
    </citation>
    <scope>NUCLEOTIDE SEQUENCE [LARGE SCALE GENOMIC DNA]</scope>
    <source>
        <strain evidence="8">KCTC 42143</strain>
    </source>
</reference>
<keyword evidence="8" id="KW-1185">Reference proteome</keyword>
<feature type="transmembrane region" description="Helical" evidence="6">
    <location>
        <begin position="51"/>
        <end position="69"/>
    </location>
</feature>
<evidence type="ECO:0000256" key="6">
    <source>
        <dbReference type="SAM" id="Phobius"/>
    </source>
</evidence>
<feature type="transmembrane region" description="Helical" evidence="6">
    <location>
        <begin position="465"/>
        <end position="485"/>
    </location>
</feature>
<keyword evidence="2" id="KW-1003">Cell membrane</keyword>
<dbReference type="Proteomes" id="UP001597285">
    <property type="component" value="Unassembled WGS sequence"/>
</dbReference>
<protein>
    <submittedName>
        <fullName evidence="7">Lipopolysaccharide biosynthesis protein</fullName>
    </submittedName>
</protein>
<feature type="transmembrane region" description="Helical" evidence="6">
    <location>
        <begin position="432"/>
        <end position="453"/>
    </location>
</feature>
<gene>
    <name evidence="7" type="ORF">ACFSBK_11745</name>
</gene>
<organism evidence="7 8">
    <name type="scientific">Carnobacterium antarcticum</name>
    <dbReference type="NCBI Taxonomy" id="2126436"/>
    <lineage>
        <taxon>Bacteria</taxon>
        <taxon>Bacillati</taxon>
        <taxon>Bacillota</taxon>
        <taxon>Bacilli</taxon>
        <taxon>Lactobacillales</taxon>
        <taxon>Carnobacteriaceae</taxon>
        <taxon>Carnobacterium</taxon>
    </lineage>
</organism>
<comment type="subcellular location">
    <subcellularLocation>
        <location evidence="1">Cell membrane</location>
        <topology evidence="1">Multi-pass membrane protein</topology>
    </subcellularLocation>
</comment>
<dbReference type="PANTHER" id="PTHR30250:SF26">
    <property type="entry name" value="PSMA PROTEIN"/>
    <property type="match status" value="1"/>
</dbReference>
<evidence type="ECO:0000313" key="8">
    <source>
        <dbReference type="Proteomes" id="UP001597285"/>
    </source>
</evidence>
<evidence type="ECO:0000256" key="5">
    <source>
        <dbReference type="ARBA" id="ARBA00023136"/>
    </source>
</evidence>
<evidence type="ECO:0000256" key="3">
    <source>
        <dbReference type="ARBA" id="ARBA00022692"/>
    </source>
</evidence>
<keyword evidence="4 6" id="KW-1133">Transmembrane helix</keyword>
<comment type="caution">
    <text evidence="7">The sequence shown here is derived from an EMBL/GenBank/DDBJ whole genome shotgun (WGS) entry which is preliminary data.</text>
</comment>
<feature type="transmembrane region" description="Helical" evidence="6">
    <location>
        <begin position="12"/>
        <end position="31"/>
    </location>
</feature>
<feature type="transmembrane region" description="Helical" evidence="6">
    <location>
        <begin position="400"/>
        <end position="420"/>
    </location>
</feature>
<evidence type="ECO:0000256" key="4">
    <source>
        <dbReference type="ARBA" id="ARBA00022989"/>
    </source>
</evidence>
<evidence type="ECO:0000256" key="2">
    <source>
        <dbReference type="ARBA" id="ARBA00022475"/>
    </source>
</evidence>
<accession>A0ABW4NQ11</accession>